<dbReference type="EMBL" id="JBHSMI010000028">
    <property type="protein sequence ID" value="MFC5404761.1"/>
    <property type="molecule type" value="Genomic_DNA"/>
</dbReference>
<organism evidence="1 2">
    <name type="scientific">Cohnella soli</name>
    <dbReference type="NCBI Taxonomy" id="425005"/>
    <lineage>
        <taxon>Bacteria</taxon>
        <taxon>Bacillati</taxon>
        <taxon>Bacillota</taxon>
        <taxon>Bacilli</taxon>
        <taxon>Bacillales</taxon>
        <taxon>Paenibacillaceae</taxon>
        <taxon>Cohnella</taxon>
    </lineage>
</organism>
<protein>
    <submittedName>
        <fullName evidence="1">DUF3800 domain-containing protein</fullName>
    </submittedName>
</protein>
<gene>
    <name evidence="1" type="ORF">ACFPOF_18640</name>
</gene>
<comment type="caution">
    <text evidence="1">The sequence shown here is derived from an EMBL/GenBank/DDBJ whole genome shotgun (WGS) entry which is preliminary data.</text>
</comment>
<keyword evidence="2" id="KW-1185">Reference proteome</keyword>
<dbReference type="InterPro" id="IPR024524">
    <property type="entry name" value="DUF3800"/>
</dbReference>
<accession>A0ABW0HX16</accession>
<dbReference type="RefSeq" id="WP_378135343.1">
    <property type="nucleotide sequence ID" value="NZ_JBHSMI010000028.1"/>
</dbReference>
<dbReference type="Proteomes" id="UP001596113">
    <property type="component" value="Unassembled WGS sequence"/>
</dbReference>
<dbReference type="Pfam" id="PF12686">
    <property type="entry name" value="DUF3800"/>
    <property type="match status" value="1"/>
</dbReference>
<proteinExistence type="predicted"/>
<reference evidence="2" key="1">
    <citation type="journal article" date="2019" name="Int. J. Syst. Evol. Microbiol.">
        <title>The Global Catalogue of Microorganisms (GCM) 10K type strain sequencing project: providing services to taxonomists for standard genome sequencing and annotation.</title>
        <authorList>
            <consortium name="The Broad Institute Genomics Platform"/>
            <consortium name="The Broad Institute Genome Sequencing Center for Infectious Disease"/>
            <person name="Wu L."/>
            <person name="Ma J."/>
        </authorList>
    </citation>
    <scope>NUCLEOTIDE SEQUENCE [LARGE SCALE GENOMIC DNA]</scope>
    <source>
        <strain evidence="2">CGMCC 1.18575</strain>
    </source>
</reference>
<name>A0ABW0HX16_9BACL</name>
<sequence length="513" mass="60112">MNIKDTILRFSKSFGFPIRKQTHVISEEQMDLFILQSFNELSKKDKESSENYDETLFIQKFDSELKEKLKLDITAVLGRKITDNEATLQGKQIAQMLLNEFNRINKEISVEKFDILRKEVIDSGNDIDAKLKFYYDETNNPRKFWIKQNKFNAPVNKNFVLGGVVFDENEFIGDPDDLIAKLKLPKNVIDIKSQLILESTFVDSLKSKELNLILKWIFENGIYIHFINVDNLHIIVNDILQIIIDKNLDSEKVRGLELMHGHTLYKLMSSNIDQIRELLAKYDYPKIQKEAVIDFCEDWATLLKHLKSNLPSPKDKIEEMSRAVIYDGLWNLFDEMKKDNHFIGLGKNKYIVKDYSDYYLIKPELFLNSFHTFDNETEVEKVIYASADLDSEENRNFVFKKSHEEKFIQISDVVVGVLSRFFKYIEELSIEMENGKMVPKLIHSVLEFDDSQKENFLLLVNVLKKSQDKNKLFFYSENTFVQKNNLDFILSVIDITDEVVNFTFADSHGNKLR</sequence>
<evidence type="ECO:0000313" key="1">
    <source>
        <dbReference type="EMBL" id="MFC5404761.1"/>
    </source>
</evidence>
<evidence type="ECO:0000313" key="2">
    <source>
        <dbReference type="Proteomes" id="UP001596113"/>
    </source>
</evidence>